<accession>A0A3E2NMF5</accession>
<gene>
    <name evidence="4" type="ORF">DYU05_16295</name>
</gene>
<dbReference type="InterPro" id="IPR013766">
    <property type="entry name" value="Thioredoxin_domain"/>
</dbReference>
<feature type="signal peptide" evidence="2">
    <location>
        <begin position="1"/>
        <end position="19"/>
    </location>
</feature>
<evidence type="ECO:0000313" key="4">
    <source>
        <dbReference type="EMBL" id="RFZ82179.1"/>
    </source>
</evidence>
<dbReference type="InterPro" id="IPR050553">
    <property type="entry name" value="Thioredoxin_ResA/DsbE_sf"/>
</dbReference>
<feature type="domain" description="Thioredoxin" evidence="3">
    <location>
        <begin position="122"/>
        <end position="255"/>
    </location>
</feature>
<dbReference type="OrthoDB" id="9815205at2"/>
<dbReference type="InterPro" id="IPR000866">
    <property type="entry name" value="AhpC/TSA"/>
</dbReference>
<keyword evidence="5" id="KW-1185">Reference proteome</keyword>
<sequence length="255" mass="29129">MKKLLTLIIVVLVQLSCFAGVTIPGKPVQEPAFILKNYDNFFQYVSNHMKLSQDIVTYNAAMKPMSKGDFLKALTTGSYLPVRLVADGKQWQYNLYKMNAGQAKEMGQYIQGWSVVLYDHYRREGKQFPKYNFTDIQGNKYNAATLKGKTLVINCWFIGCVTCEKEMPALNELVAKYKNRKDIVFVALAPDSKAKLQAFLKRKPFNYAIVADQHTYISKKLNIDAYPTHFIINKQGRIVSVVDTPEEVIYALEKL</sequence>
<dbReference type="InterPro" id="IPR036249">
    <property type="entry name" value="Thioredoxin-like_sf"/>
</dbReference>
<dbReference type="AlphaFoldDB" id="A0A3E2NMF5"/>
<protein>
    <submittedName>
        <fullName evidence="4">TlpA family protein disulfide reductase</fullName>
    </submittedName>
</protein>
<keyword evidence="2" id="KW-0732">Signal</keyword>
<dbReference type="GO" id="GO:0016491">
    <property type="term" value="F:oxidoreductase activity"/>
    <property type="evidence" value="ECO:0007669"/>
    <property type="project" value="InterPro"/>
</dbReference>
<dbReference type="InterPro" id="IPR017937">
    <property type="entry name" value="Thioredoxin_CS"/>
</dbReference>
<evidence type="ECO:0000313" key="5">
    <source>
        <dbReference type="Proteomes" id="UP000260823"/>
    </source>
</evidence>
<evidence type="ECO:0000256" key="1">
    <source>
        <dbReference type="ARBA" id="ARBA00023284"/>
    </source>
</evidence>
<dbReference type="Proteomes" id="UP000260823">
    <property type="component" value="Unassembled WGS sequence"/>
</dbReference>
<dbReference type="RefSeq" id="WP_117384203.1">
    <property type="nucleotide sequence ID" value="NZ_QWDE01000003.1"/>
</dbReference>
<dbReference type="PROSITE" id="PS00194">
    <property type="entry name" value="THIOREDOXIN_1"/>
    <property type="match status" value="1"/>
</dbReference>
<evidence type="ECO:0000259" key="3">
    <source>
        <dbReference type="PROSITE" id="PS51352"/>
    </source>
</evidence>
<dbReference type="Pfam" id="PF00578">
    <property type="entry name" value="AhpC-TSA"/>
    <property type="match status" value="1"/>
</dbReference>
<comment type="caution">
    <text evidence="4">The sequence shown here is derived from an EMBL/GenBank/DDBJ whole genome shotgun (WGS) entry which is preliminary data.</text>
</comment>
<dbReference type="EMBL" id="QWDE01000003">
    <property type="protein sequence ID" value="RFZ82179.1"/>
    <property type="molecule type" value="Genomic_DNA"/>
</dbReference>
<dbReference type="PROSITE" id="PS51352">
    <property type="entry name" value="THIOREDOXIN_2"/>
    <property type="match status" value="1"/>
</dbReference>
<organism evidence="4 5">
    <name type="scientific">Mucilaginibacter terrenus</name>
    <dbReference type="NCBI Taxonomy" id="2482727"/>
    <lineage>
        <taxon>Bacteria</taxon>
        <taxon>Pseudomonadati</taxon>
        <taxon>Bacteroidota</taxon>
        <taxon>Sphingobacteriia</taxon>
        <taxon>Sphingobacteriales</taxon>
        <taxon>Sphingobacteriaceae</taxon>
        <taxon>Mucilaginibacter</taxon>
    </lineage>
</organism>
<reference evidence="4 5" key="1">
    <citation type="submission" date="2018-08" db="EMBL/GenBank/DDBJ databases">
        <title>Mucilaginibacter terrae sp. nov., isolated from manganese diggings.</title>
        <authorList>
            <person name="Huang Y."/>
            <person name="Zhou Z."/>
        </authorList>
    </citation>
    <scope>NUCLEOTIDE SEQUENCE [LARGE SCALE GENOMIC DNA]</scope>
    <source>
        <strain evidence="4 5">ZH6</strain>
    </source>
</reference>
<dbReference type="Gene3D" id="3.40.30.10">
    <property type="entry name" value="Glutaredoxin"/>
    <property type="match status" value="1"/>
</dbReference>
<dbReference type="GO" id="GO:0016209">
    <property type="term" value="F:antioxidant activity"/>
    <property type="evidence" value="ECO:0007669"/>
    <property type="project" value="InterPro"/>
</dbReference>
<dbReference type="CDD" id="cd02966">
    <property type="entry name" value="TlpA_like_family"/>
    <property type="match status" value="1"/>
</dbReference>
<keyword evidence="1" id="KW-0676">Redox-active center</keyword>
<feature type="chain" id="PRO_5017656224" evidence="2">
    <location>
        <begin position="20"/>
        <end position="255"/>
    </location>
</feature>
<dbReference type="PANTHER" id="PTHR42852">
    <property type="entry name" value="THIOL:DISULFIDE INTERCHANGE PROTEIN DSBE"/>
    <property type="match status" value="1"/>
</dbReference>
<dbReference type="SUPFAM" id="SSF52833">
    <property type="entry name" value="Thioredoxin-like"/>
    <property type="match status" value="1"/>
</dbReference>
<proteinExistence type="predicted"/>
<dbReference type="PANTHER" id="PTHR42852:SF17">
    <property type="entry name" value="THIOREDOXIN-LIKE PROTEIN HI_1115"/>
    <property type="match status" value="1"/>
</dbReference>
<evidence type="ECO:0000256" key="2">
    <source>
        <dbReference type="SAM" id="SignalP"/>
    </source>
</evidence>
<name>A0A3E2NMF5_9SPHI</name>